<organism evidence="1">
    <name type="scientific">Rhizophora mucronata</name>
    <name type="common">Asiatic mangrove</name>
    <dbReference type="NCBI Taxonomy" id="61149"/>
    <lineage>
        <taxon>Eukaryota</taxon>
        <taxon>Viridiplantae</taxon>
        <taxon>Streptophyta</taxon>
        <taxon>Embryophyta</taxon>
        <taxon>Tracheophyta</taxon>
        <taxon>Spermatophyta</taxon>
        <taxon>Magnoliopsida</taxon>
        <taxon>eudicotyledons</taxon>
        <taxon>Gunneridae</taxon>
        <taxon>Pentapetalae</taxon>
        <taxon>rosids</taxon>
        <taxon>fabids</taxon>
        <taxon>Malpighiales</taxon>
        <taxon>Rhizophoraceae</taxon>
        <taxon>Rhizophora</taxon>
    </lineage>
</organism>
<dbReference type="EMBL" id="GGEC01085811">
    <property type="protein sequence ID" value="MBX66295.1"/>
    <property type="molecule type" value="Transcribed_RNA"/>
</dbReference>
<reference evidence="1" key="1">
    <citation type="submission" date="2018-02" db="EMBL/GenBank/DDBJ databases">
        <title>Rhizophora mucronata_Transcriptome.</title>
        <authorList>
            <person name="Meera S.P."/>
            <person name="Sreeshan A."/>
            <person name="Augustine A."/>
        </authorList>
    </citation>
    <scope>NUCLEOTIDE SEQUENCE</scope>
    <source>
        <tissue evidence="1">Leaf</tissue>
    </source>
</reference>
<proteinExistence type="predicted"/>
<accession>A0A2P2QHC1</accession>
<protein>
    <submittedName>
        <fullName evidence="1">Uncharacterized protein</fullName>
    </submittedName>
</protein>
<dbReference type="AlphaFoldDB" id="A0A2P2QHC1"/>
<sequence length="16" mass="1822">MYCTLTVTMSSNNILM</sequence>
<name>A0A2P2QHC1_RHIMU</name>
<evidence type="ECO:0000313" key="1">
    <source>
        <dbReference type="EMBL" id="MBX66295.1"/>
    </source>
</evidence>